<evidence type="ECO:0000256" key="1">
    <source>
        <dbReference type="SAM" id="Phobius"/>
    </source>
</evidence>
<name>A0A238BUR1_9BILA</name>
<keyword evidence="4" id="KW-1185">Reference proteome</keyword>
<sequence length="158" mass="17803">MLKCGVLLMLLTVGAYCDLLSEAGDFFLKHFTDVKSLFARDDKQLQQNVDRVKDLLGTIQDKIGMLQPLANEGQKATLGKIVDLISLVNNFRENVFNSKMDFTAKENKWEELVNKIFVTEGLSKVIPLLQKIKNSAPATFATYLFTCIVPVLIYALRE</sequence>
<dbReference type="AlphaFoldDB" id="A0A238BUR1"/>
<proteinExistence type="predicted"/>
<keyword evidence="1" id="KW-0472">Membrane</keyword>
<reference evidence="3 4" key="1">
    <citation type="submission" date="2015-12" db="EMBL/GenBank/DDBJ databases">
        <title>Draft genome of the nematode, Onchocerca flexuosa.</title>
        <authorList>
            <person name="Mitreva M."/>
        </authorList>
    </citation>
    <scope>NUCLEOTIDE SEQUENCE [LARGE SCALE GENOMIC DNA]</scope>
    <source>
        <strain evidence="3">Red Deer</strain>
    </source>
</reference>
<accession>A0A238BUR1</accession>
<dbReference type="InterPro" id="IPR016859">
    <property type="entry name" value="UCP207779"/>
</dbReference>
<feature type="signal peptide" evidence="2">
    <location>
        <begin position="1"/>
        <end position="17"/>
    </location>
</feature>
<keyword evidence="1" id="KW-0812">Transmembrane</keyword>
<protein>
    <submittedName>
        <fullName evidence="3">Uncharacterized protein</fullName>
    </submittedName>
</protein>
<dbReference type="Proteomes" id="UP000242913">
    <property type="component" value="Unassembled WGS sequence"/>
</dbReference>
<gene>
    <name evidence="3" type="ORF">X798_03836</name>
</gene>
<feature type="chain" id="PRO_5013122217" evidence="2">
    <location>
        <begin position="18"/>
        <end position="158"/>
    </location>
</feature>
<evidence type="ECO:0000313" key="4">
    <source>
        <dbReference type="Proteomes" id="UP000242913"/>
    </source>
</evidence>
<evidence type="ECO:0000256" key="2">
    <source>
        <dbReference type="SAM" id="SignalP"/>
    </source>
</evidence>
<dbReference type="EMBL" id="KZ269997">
    <property type="protein sequence ID" value="OZC09089.1"/>
    <property type="molecule type" value="Genomic_DNA"/>
</dbReference>
<keyword evidence="2" id="KW-0732">Signal</keyword>
<dbReference type="OrthoDB" id="5813557at2759"/>
<organism evidence="3 4">
    <name type="scientific">Onchocerca flexuosa</name>
    <dbReference type="NCBI Taxonomy" id="387005"/>
    <lineage>
        <taxon>Eukaryota</taxon>
        <taxon>Metazoa</taxon>
        <taxon>Ecdysozoa</taxon>
        <taxon>Nematoda</taxon>
        <taxon>Chromadorea</taxon>
        <taxon>Rhabditida</taxon>
        <taxon>Spirurina</taxon>
        <taxon>Spiruromorpha</taxon>
        <taxon>Filarioidea</taxon>
        <taxon>Onchocercidae</taxon>
        <taxon>Onchocerca</taxon>
    </lineage>
</organism>
<keyword evidence="1" id="KW-1133">Transmembrane helix</keyword>
<dbReference type="PIRSF" id="PIRSF027779">
    <property type="entry name" value="UCP207779"/>
    <property type="match status" value="1"/>
</dbReference>
<evidence type="ECO:0000313" key="3">
    <source>
        <dbReference type="EMBL" id="OZC09089.1"/>
    </source>
</evidence>
<feature type="transmembrane region" description="Helical" evidence="1">
    <location>
        <begin position="136"/>
        <end position="156"/>
    </location>
</feature>